<reference evidence="1" key="1">
    <citation type="submission" date="2022-08" db="EMBL/GenBank/DDBJ databases">
        <authorList>
            <person name="Marques A."/>
        </authorList>
    </citation>
    <scope>NUCLEOTIDE SEQUENCE</scope>
    <source>
        <strain evidence="1">RhyPub2mFocal</strain>
        <tissue evidence="1">Leaves</tissue>
    </source>
</reference>
<dbReference type="SUPFAM" id="SSF48371">
    <property type="entry name" value="ARM repeat"/>
    <property type="match status" value="1"/>
</dbReference>
<dbReference type="PANTHER" id="PTHR36337:SF1">
    <property type="entry name" value="OBSCURIN-LIKE PROTEIN"/>
    <property type="match status" value="1"/>
</dbReference>
<evidence type="ECO:0000313" key="2">
    <source>
        <dbReference type="Proteomes" id="UP001140206"/>
    </source>
</evidence>
<comment type="caution">
    <text evidence="1">The sequence shown here is derived from an EMBL/GenBank/DDBJ whole genome shotgun (WGS) entry which is preliminary data.</text>
</comment>
<accession>A0AAV8DUS7</accession>
<dbReference type="Proteomes" id="UP001140206">
    <property type="component" value="Chromosome 3"/>
</dbReference>
<dbReference type="EMBL" id="JAMFTS010000003">
    <property type="protein sequence ID" value="KAJ4770626.1"/>
    <property type="molecule type" value="Genomic_DNA"/>
</dbReference>
<dbReference type="InterPro" id="IPR016024">
    <property type="entry name" value="ARM-type_fold"/>
</dbReference>
<organism evidence="1 2">
    <name type="scientific">Rhynchospora pubera</name>
    <dbReference type="NCBI Taxonomy" id="906938"/>
    <lineage>
        <taxon>Eukaryota</taxon>
        <taxon>Viridiplantae</taxon>
        <taxon>Streptophyta</taxon>
        <taxon>Embryophyta</taxon>
        <taxon>Tracheophyta</taxon>
        <taxon>Spermatophyta</taxon>
        <taxon>Magnoliopsida</taxon>
        <taxon>Liliopsida</taxon>
        <taxon>Poales</taxon>
        <taxon>Cyperaceae</taxon>
        <taxon>Cyperoideae</taxon>
        <taxon>Rhynchosporeae</taxon>
        <taxon>Rhynchospora</taxon>
    </lineage>
</organism>
<evidence type="ECO:0000313" key="1">
    <source>
        <dbReference type="EMBL" id="KAJ4770626.1"/>
    </source>
</evidence>
<protein>
    <submittedName>
        <fullName evidence="1">Obscurin-like protein</fullName>
    </submittedName>
</protein>
<name>A0AAV8DUS7_9POAL</name>
<gene>
    <name evidence="1" type="ORF">LUZ62_054883</name>
</gene>
<dbReference type="PANTHER" id="PTHR36337">
    <property type="entry name" value="OBSCURIN-LIKE PROTEIN"/>
    <property type="match status" value="1"/>
</dbReference>
<keyword evidence="2" id="KW-1185">Reference proteome</keyword>
<proteinExistence type="predicted"/>
<sequence>MSFLQDYLRGASSSAPLPPPPPLTSLPPLSSLSPPLLSSLSSHLISSPSLPSSSLSSLLSSASSLLSLPSPPPPFPSHLSLLLGSISLHSSSAYPLLISLFQKHLSLIASAPSFLPEALAGLGYALLRVPPRSHYFSQIVSFLFTVWRDSGIASLENGVMVFKLVDWLVSSFIGSGYVEKVSAFCYEITNLEKCGEKRYAEFAVVMACCGTLRALKVGSSRYKFELNPEMKESVEIAIGVFSEKAILGYEKDDVSLLIKCIVLGLARCGQIGFNPNIVKSLCIALTNEVFPLKLLIQSSLQNSNGDALTKLKEHMEGILFKEAGAVTGVLCNQYSVSDDPTKEFVESLMWDYSHELYSSLRSAILVHKGKSNNLLLSELERIAEAAFLMVVVIANEVSKSRLNPRPGVGAKPPVSVRMLVAFSCVEYLRRVRLPEYTDAVRRAVLTIQDDVALSSDFLDSMPSYDELTGKLDCEDMVEDLYHWSKDDVQTARALFYLRVIPTFVSLIPSSLFAMKVASTMFLYMQHPNEKVARASHSVLVSFMSSSNEKDDEERLSLKEQLAFYYVQRAVEAYPGVTPFEGLASGVVALVRNLPAGSPGTFYCTYSLISKAKSLFDEATARSPNMWKFWEESSEPCKKVVDLLLRLLSLVDIQVLPYLLREVAGLVSQLPKDGQDALVLPYLLREVAGLVSQLPKDGQDALLGEMYVYVAESDDVTRKPVLVSWLQSLSYLSSQPVSNPVAISCL</sequence>
<dbReference type="AlphaFoldDB" id="A0AAV8DUS7"/>